<evidence type="ECO:0000313" key="3">
    <source>
        <dbReference type="Proteomes" id="UP000317901"/>
    </source>
</evidence>
<evidence type="ECO:0000313" key="2">
    <source>
        <dbReference type="EMBL" id="TWR79095.1"/>
    </source>
</evidence>
<organism evidence="2 3">
    <name type="scientific">Pseudomonas saxonica</name>
    <dbReference type="NCBI Taxonomy" id="2600598"/>
    <lineage>
        <taxon>Bacteria</taxon>
        <taxon>Pseudomonadati</taxon>
        <taxon>Pseudomonadota</taxon>
        <taxon>Gammaproteobacteria</taxon>
        <taxon>Pseudomonadales</taxon>
        <taxon>Pseudomonadaceae</taxon>
        <taxon>Pseudomonas</taxon>
    </lineage>
</organism>
<dbReference type="AlphaFoldDB" id="A0A5C5PQE8"/>
<dbReference type="EMBL" id="VFIP01000082">
    <property type="protein sequence ID" value="TWR79095.1"/>
    <property type="molecule type" value="Genomic_DNA"/>
</dbReference>
<sequence>MMKNVAFGLSVFGVLGLIHQVSAQPAVEGGTLHFRGSIVERMCELGAGATVTYGAATQLINVTPSVVLAVNRATRLCRFADLPFVATYQVLEPAGLRAESPNEKGVVTISYL</sequence>
<reference evidence="2 3" key="1">
    <citation type="submission" date="2019-06" db="EMBL/GenBank/DDBJ databases">
        <title>Pseudomonas bimorpha sp. nov. isolated from bovine raw milk and skim milk concentrate.</title>
        <authorList>
            <person name="Hofmann K."/>
            <person name="Huptas C."/>
            <person name="Doll E."/>
            <person name="Scherer S."/>
            <person name="Wenning M."/>
        </authorList>
    </citation>
    <scope>NUCLEOTIDE SEQUENCE [LARGE SCALE GENOMIC DNA]</scope>
    <source>
        <strain evidence="2 3">DSM 108990</strain>
    </source>
</reference>
<keyword evidence="1" id="KW-0732">Signal</keyword>
<evidence type="ECO:0000256" key="1">
    <source>
        <dbReference type="SAM" id="SignalP"/>
    </source>
</evidence>
<name>A0A5C5PQE8_9PSED</name>
<dbReference type="RefSeq" id="WP_146427699.1">
    <property type="nucleotide sequence ID" value="NZ_VFIP01000082.1"/>
</dbReference>
<feature type="chain" id="PRO_5023046936" evidence="1">
    <location>
        <begin position="24"/>
        <end position="112"/>
    </location>
</feature>
<protein>
    <submittedName>
        <fullName evidence="2">Type 1 fimbrial protein</fullName>
    </submittedName>
</protein>
<dbReference type="Proteomes" id="UP000317901">
    <property type="component" value="Unassembled WGS sequence"/>
</dbReference>
<proteinExistence type="predicted"/>
<gene>
    <name evidence="2" type="ORF">FJD37_23255</name>
</gene>
<accession>A0A5C5PQE8</accession>
<comment type="caution">
    <text evidence="2">The sequence shown here is derived from an EMBL/GenBank/DDBJ whole genome shotgun (WGS) entry which is preliminary data.</text>
</comment>
<feature type="signal peptide" evidence="1">
    <location>
        <begin position="1"/>
        <end position="23"/>
    </location>
</feature>
<dbReference type="OrthoDB" id="6905830at2"/>